<feature type="region of interest" description="Disordered" evidence="7">
    <location>
        <begin position="152"/>
        <end position="172"/>
    </location>
</feature>
<dbReference type="PANTHER" id="PTHR21551:SF0">
    <property type="entry name" value="PROTEIN ASSOCIATED WITH TOPO II RELATED-1, ISOFORM A"/>
    <property type="match status" value="1"/>
</dbReference>
<evidence type="ECO:0000256" key="3">
    <source>
        <dbReference type="ARBA" id="ARBA00009138"/>
    </source>
</evidence>
<comment type="similarity">
    <text evidence="3">Belongs to the PAT1 family.</text>
</comment>
<dbReference type="EMBL" id="CAJPDS010000019">
    <property type="protein sequence ID" value="CAF9917200.1"/>
    <property type="molecule type" value="Genomic_DNA"/>
</dbReference>
<evidence type="ECO:0000313" key="9">
    <source>
        <dbReference type="EMBL" id="CAF9917200.1"/>
    </source>
</evidence>
<dbReference type="GO" id="GO:0000290">
    <property type="term" value="P:deadenylation-dependent decapping of nuclear-transcribed mRNA"/>
    <property type="evidence" value="ECO:0007669"/>
    <property type="project" value="InterPro"/>
</dbReference>
<feature type="domain" description="mRNA decay factor PAT1" evidence="8">
    <location>
        <begin position="1"/>
        <end position="857"/>
    </location>
</feature>
<feature type="region of interest" description="Disordered" evidence="7">
    <location>
        <begin position="275"/>
        <end position="338"/>
    </location>
</feature>
<proteinExistence type="inferred from homology"/>
<accession>A0A8H3IDW3</accession>
<evidence type="ECO:0000256" key="2">
    <source>
        <dbReference type="ARBA" id="ARBA00004201"/>
    </source>
</evidence>
<dbReference type="GO" id="GO:0033962">
    <property type="term" value="P:P-body assembly"/>
    <property type="evidence" value="ECO:0007669"/>
    <property type="project" value="TreeGrafter"/>
</dbReference>
<sequence length="860" mass="95522">MSFFGFDPAIPRGGGHPDKAPGFGAAPDPFAGISQHQGTGYEDEDAIDFDDTYDGLGDQLDETNDDLNDATFGGIEATTSTLSKPVGKDFDFHGQTAKVSNVINEEQFRYNRQHVSRKPQNLMKQTRPFKTGYEAYENPDYIPDLQVDVSSKGQTRTASGNVQASQSSSILSAVPQAAPAAAPARKMMSLEEVETAMRAQPKKSASVLTTQGRQQSQTMTYPNIPSAHAQHPLNVQSQSSAPVNLPPQQLSYQRASQNRVPLIPQQVLQAELPGQSVPNTARPGDAPQAQQRSQMIQQSSSQESAPHRQILQNPKRQSAQLAPRPPEPPLPPPQQQPRVFTTGAMGASQQLPIITHPQQLMQLSEEDRNAFLLEDAKRAKRNHKIYMLSRNNGLMTPQDKNFITRIQLQQLMTATGNTVEQDPDAVLSEDFYYQVTSQIRGGARQNPQQPLSNFAQTYLFQTGSRHGGPGRRQNRGGDNHMQRMEMQVQRAVEAAKAKPKNKQLVIEGSLGKISFSNAKTPKPLLNIKRNDSHDRPQSAGRQATSRKVLPAKLSISGRKSILRNIEAVYSTLMKMEDHERRLPAAPANEEQMSVAHHAWQEVMESLGQKLWDDLKVMDPIVEESSILHPFIAFLSYPKGKKAIPRIFRLLDEEKRLTILTMIVVHLNILDVIQNVQPGASGFRPSLVAREEVELFSQTVMPSLFAYVNEAPLQIVIGLLGLIVSRADMQVVLRTKVGLNILTMLLSRAELVKQSQNPSDQEWNQWVNLYNRFFDVIEPMLGIIFPGSVHDGQEMYVWQFLAATGIGANPDQQQRLVVAVKDRVMETVVQSKTLPPDMASQRLADVNLFMRAIGLDVDLLG</sequence>
<name>A0A8H3IDW3_9LECA</name>
<feature type="region of interest" description="Disordered" evidence="7">
    <location>
        <begin position="1"/>
        <end position="46"/>
    </location>
</feature>
<dbReference type="Pfam" id="PF09770">
    <property type="entry name" value="PAT1"/>
    <property type="match status" value="1"/>
</dbReference>
<organism evidence="9 10">
    <name type="scientific">Heterodermia speciosa</name>
    <dbReference type="NCBI Taxonomy" id="116794"/>
    <lineage>
        <taxon>Eukaryota</taxon>
        <taxon>Fungi</taxon>
        <taxon>Dikarya</taxon>
        <taxon>Ascomycota</taxon>
        <taxon>Pezizomycotina</taxon>
        <taxon>Lecanoromycetes</taxon>
        <taxon>OSLEUM clade</taxon>
        <taxon>Lecanoromycetidae</taxon>
        <taxon>Caliciales</taxon>
        <taxon>Physciaceae</taxon>
        <taxon>Heterodermia</taxon>
    </lineage>
</organism>
<protein>
    <recommendedName>
        <fullName evidence="8">mRNA decay factor PAT1 domain-containing protein</fullName>
    </recommendedName>
</protein>
<feature type="compositionally biased region" description="Polar residues" evidence="7">
    <location>
        <begin position="206"/>
        <end position="217"/>
    </location>
</feature>
<evidence type="ECO:0000256" key="5">
    <source>
        <dbReference type="ARBA" id="ARBA00022884"/>
    </source>
</evidence>
<comment type="subcellular location">
    <subcellularLocation>
        <location evidence="2">Cytoplasm</location>
        <location evidence="2">P-body</location>
    </subcellularLocation>
    <subcellularLocation>
        <location evidence="1">Nucleus</location>
    </subcellularLocation>
</comment>
<reference evidence="9" key="1">
    <citation type="submission" date="2021-03" db="EMBL/GenBank/DDBJ databases">
        <authorList>
            <person name="Tagirdzhanova G."/>
        </authorList>
    </citation>
    <scope>NUCLEOTIDE SEQUENCE</scope>
</reference>
<evidence type="ECO:0000259" key="8">
    <source>
        <dbReference type="Pfam" id="PF09770"/>
    </source>
</evidence>
<keyword evidence="4" id="KW-0963">Cytoplasm</keyword>
<feature type="compositionally biased region" description="Polar residues" evidence="7">
    <location>
        <begin position="152"/>
        <end position="171"/>
    </location>
</feature>
<evidence type="ECO:0000313" key="10">
    <source>
        <dbReference type="Proteomes" id="UP000664521"/>
    </source>
</evidence>
<dbReference type="GO" id="GO:0005634">
    <property type="term" value="C:nucleus"/>
    <property type="evidence" value="ECO:0007669"/>
    <property type="project" value="UniProtKB-SubCell"/>
</dbReference>
<dbReference type="AlphaFoldDB" id="A0A8H3IDW3"/>
<gene>
    <name evidence="9" type="ORF">HETSPECPRED_003176</name>
</gene>
<dbReference type="InterPro" id="IPR019167">
    <property type="entry name" value="PAT1_dom"/>
</dbReference>
<dbReference type="InterPro" id="IPR039900">
    <property type="entry name" value="Pat1-like"/>
</dbReference>
<feature type="region of interest" description="Disordered" evidence="7">
    <location>
        <begin position="195"/>
        <end position="217"/>
    </location>
</feature>
<comment type="caution">
    <text evidence="9">The sequence shown here is derived from an EMBL/GenBank/DDBJ whole genome shotgun (WGS) entry which is preliminary data.</text>
</comment>
<dbReference type="GO" id="GO:0003723">
    <property type="term" value="F:RNA binding"/>
    <property type="evidence" value="ECO:0007669"/>
    <property type="project" value="UniProtKB-KW"/>
</dbReference>
<dbReference type="GO" id="GO:0000932">
    <property type="term" value="C:P-body"/>
    <property type="evidence" value="ECO:0007669"/>
    <property type="project" value="UniProtKB-SubCell"/>
</dbReference>
<feature type="compositionally biased region" description="Low complexity" evidence="7">
    <location>
        <begin position="288"/>
        <end position="304"/>
    </location>
</feature>
<evidence type="ECO:0000256" key="7">
    <source>
        <dbReference type="SAM" id="MobiDB-lite"/>
    </source>
</evidence>
<feature type="compositionally biased region" description="Low complexity" evidence="7">
    <location>
        <begin position="20"/>
        <end position="32"/>
    </location>
</feature>
<dbReference type="OrthoDB" id="74835at2759"/>
<evidence type="ECO:0000256" key="4">
    <source>
        <dbReference type="ARBA" id="ARBA00022490"/>
    </source>
</evidence>
<feature type="region of interest" description="Disordered" evidence="7">
    <location>
        <begin position="517"/>
        <end position="547"/>
    </location>
</feature>
<evidence type="ECO:0000256" key="1">
    <source>
        <dbReference type="ARBA" id="ARBA00004123"/>
    </source>
</evidence>
<evidence type="ECO:0000256" key="6">
    <source>
        <dbReference type="ARBA" id="ARBA00023242"/>
    </source>
</evidence>
<keyword evidence="5" id="KW-0694">RNA-binding</keyword>
<dbReference type="Proteomes" id="UP000664521">
    <property type="component" value="Unassembled WGS sequence"/>
</dbReference>
<dbReference type="PANTHER" id="PTHR21551">
    <property type="entry name" value="TOPOISOMERASE II-ASSOCIATED PROTEIN PAT1"/>
    <property type="match status" value="1"/>
</dbReference>
<keyword evidence="6" id="KW-0539">Nucleus</keyword>
<feature type="compositionally biased region" description="Pro residues" evidence="7">
    <location>
        <begin position="323"/>
        <end position="335"/>
    </location>
</feature>
<keyword evidence="10" id="KW-1185">Reference proteome</keyword>